<keyword evidence="1" id="KW-0472">Membrane</keyword>
<evidence type="ECO:0000256" key="1">
    <source>
        <dbReference type="SAM" id="Phobius"/>
    </source>
</evidence>
<dbReference type="Proteomes" id="UP000030988">
    <property type="component" value="Unassembled WGS sequence"/>
</dbReference>
<dbReference type="EMBL" id="JTDN01000001">
    <property type="protein sequence ID" value="KHL26251.1"/>
    <property type="molecule type" value="Genomic_DNA"/>
</dbReference>
<proteinExistence type="predicted"/>
<dbReference type="AlphaFoldDB" id="A0A0B2C2R3"/>
<dbReference type="Pfam" id="PF07811">
    <property type="entry name" value="TadE"/>
    <property type="match status" value="1"/>
</dbReference>
<organism evidence="3 4">
    <name type="scientific">Croceibacterium mercuriale</name>
    <dbReference type="NCBI Taxonomy" id="1572751"/>
    <lineage>
        <taxon>Bacteria</taxon>
        <taxon>Pseudomonadati</taxon>
        <taxon>Pseudomonadota</taxon>
        <taxon>Alphaproteobacteria</taxon>
        <taxon>Sphingomonadales</taxon>
        <taxon>Erythrobacteraceae</taxon>
        <taxon>Croceibacterium</taxon>
    </lineage>
</organism>
<dbReference type="InterPro" id="IPR012495">
    <property type="entry name" value="TadE-like_dom"/>
</dbReference>
<evidence type="ECO:0000313" key="4">
    <source>
        <dbReference type="Proteomes" id="UP000030988"/>
    </source>
</evidence>
<evidence type="ECO:0000313" key="3">
    <source>
        <dbReference type="EMBL" id="KHL26251.1"/>
    </source>
</evidence>
<keyword evidence="1" id="KW-0812">Transmembrane</keyword>
<dbReference type="OrthoDB" id="7432392at2"/>
<keyword evidence="4" id="KW-1185">Reference proteome</keyword>
<accession>A0A0B2C2R3</accession>
<feature type="domain" description="TadE-like" evidence="2">
    <location>
        <begin position="18"/>
        <end position="59"/>
    </location>
</feature>
<comment type="caution">
    <text evidence="3">The sequence shown here is derived from an EMBL/GenBank/DDBJ whole genome shotgun (WGS) entry which is preliminary data.</text>
</comment>
<protein>
    <recommendedName>
        <fullName evidence="2">TadE-like domain-containing protein</fullName>
    </recommendedName>
</protein>
<keyword evidence="1" id="KW-1133">Transmembrane helix</keyword>
<name>A0A0B2C2R3_9SPHN</name>
<dbReference type="STRING" id="1572751.PK98_07180"/>
<reference evidence="3 4" key="1">
    <citation type="submission" date="2014-11" db="EMBL/GenBank/DDBJ databases">
        <title>Draft genome sequence of Kirrobacter mercurialis.</title>
        <authorList>
            <person name="Coil D.A."/>
            <person name="Eisen J.A."/>
        </authorList>
    </citation>
    <scope>NUCLEOTIDE SEQUENCE [LARGE SCALE GENOMIC DNA]</scope>
    <source>
        <strain evidence="3 4">Coronado</strain>
    </source>
</reference>
<sequence>MRTRARHLLRLLAGCRRGVSAVEFALALPLFVGVMGAGIEVSFLLLAQVKVQRLATMTADLVARDGASDRRLSEAQVYDILYAMDVAASPLEIRNRGRVIVSAVMGQDENDDGEGDVNQIMWQRFDGALTRAPQLMGCWSISDVAAGIPRQLNAGEPLFHAQVSYAYEPVFSDTFVQWLQVPPVITRTASFRGRGAIYHPVLAVEGYAPKDNCLSPDGL</sequence>
<feature type="transmembrane region" description="Helical" evidence="1">
    <location>
        <begin position="21"/>
        <end position="47"/>
    </location>
</feature>
<evidence type="ECO:0000259" key="2">
    <source>
        <dbReference type="Pfam" id="PF07811"/>
    </source>
</evidence>
<dbReference type="RefSeq" id="WP_039095360.1">
    <property type="nucleotide sequence ID" value="NZ_JTDN01000001.1"/>
</dbReference>
<gene>
    <name evidence="3" type="ORF">PK98_07180</name>
</gene>